<reference evidence="1 2" key="1">
    <citation type="submission" date="2010-01" db="EMBL/GenBank/DDBJ databases">
        <authorList>
            <person name="Weinstock G."/>
            <person name="Sodergren E."/>
            <person name="Clifton S."/>
            <person name="Fulton L."/>
            <person name="Fulton B."/>
            <person name="Courtney L."/>
            <person name="Fronick C."/>
            <person name="Harrison M."/>
            <person name="Strong C."/>
            <person name="Farmer C."/>
            <person name="Delahaunty K."/>
            <person name="Markovic C."/>
            <person name="Hall O."/>
            <person name="Minx P."/>
            <person name="Tomlinson C."/>
            <person name="Mitreva M."/>
            <person name="Nelson J."/>
            <person name="Hou S."/>
            <person name="Wollam A."/>
            <person name="Pepin K.H."/>
            <person name="Johnson M."/>
            <person name="Bhonagiri V."/>
            <person name="Nash W.E."/>
            <person name="Warren W."/>
            <person name="Chinwalla A."/>
            <person name="Mardis E.R."/>
            <person name="Wilson R.K."/>
        </authorList>
    </citation>
    <scope>NUCLEOTIDE SEQUENCE [LARGE SCALE GENOMIC DNA]</scope>
    <source>
        <strain evidence="1 2">DSM 13479</strain>
    </source>
</reference>
<evidence type="ECO:0000313" key="1">
    <source>
        <dbReference type="EMBL" id="EFD00813.1"/>
    </source>
</evidence>
<accession>D3ABH1</accession>
<comment type="caution">
    <text evidence="1">The sequence shown here is derived from an EMBL/GenBank/DDBJ whole genome shotgun (WGS) entry which is preliminary data.</text>
</comment>
<name>D3ABH1_9FIRM</name>
<sequence>MAILPLFFRGQSVDFSGLTAVENLVRKGKKFIGRGSSDIRTGNLEEKNATSYKLPINGTYNIPAGIHNAEDTVDQEIDTMDGQIVTPGAGPVVIQCAGKYMTGDIIVYAVENLTAENIKFGEVVGEGEGAVTGTCQGFFD</sequence>
<dbReference type="RefSeq" id="WP_006771498.1">
    <property type="nucleotide sequence ID" value="NZ_GG667615.1"/>
</dbReference>
<dbReference type="AlphaFoldDB" id="D3ABH1"/>
<dbReference type="EMBL" id="ACIO01000068">
    <property type="protein sequence ID" value="EFD00813.1"/>
    <property type="molecule type" value="Genomic_DNA"/>
</dbReference>
<dbReference type="HOGENOM" id="CLU_2101958_0_0_9"/>
<proteinExistence type="predicted"/>
<gene>
    <name evidence="1" type="ORF">CLOSTHATH_00949</name>
</gene>
<protein>
    <submittedName>
        <fullName evidence="1">Uncharacterized protein</fullName>
    </submittedName>
</protein>
<dbReference type="Proteomes" id="UP000004968">
    <property type="component" value="Unassembled WGS sequence"/>
</dbReference>
<organism evidence="1 2">
    <name type="scientific">Hungatella hathewayi DSM 13479</name>
    <dbReference type="NCBI Taxonomy" id="566550"/>
    <lineage>
        <taxon>Bacteria</taxon>
        <taxon>Bacillati</taxon>
        <taxon>Bacillota</taxon>
        <taxon>Clostridia</taxon>
        <taxon>Lachnospirales</taxon>
        <taxon>Lachnospiraceae</taxon>
        <taxon>Hungatella</taxon>
    </lineage>
</organism>
<evidence type="ECO:0000313" key="2">
    <source>
        <dbReference type="Proteomes" id="UP000004968"/>
    </source>
</evidence>
<dbReference type="GeneID" id="93148691"/>